<dbReference type="SUPFAM" id="SSF52047">
    <property type="entry name" value="RNI-like"/>
    <property type="match status" value="1"/>
</dbReference>
<evidence type="ECO:0000313" key="1">
    <source>
        <dbReference type="EMBL" id="KAK7521917.1"/>
    </source>
</evidence>
<accession>A0ABR1KZB2</accession>
<evidence type="ECO:0008006" key="3">
    <source>
        <dbReference type="Google" id="ProtNLM"/>
    </source>
</evidence>
<dbReference type="InterPro" id="IPR032675">
    <property type="entry name" value="LRR_dom_sf"/>
</dbReference>
<sequence>MHLNEFPYEILSTILEESTKLNERDGVTFTFGLSQAPGLVAKPSLQKYVRGPLPPDILRWDAAAAIRAVCKKWHAWALEYAMRDVYIRKWKGAERWAELPMKRESYGAYELIERPMGASVYRDPFCNLKQTVKLLNQYPDVANKIRRMWFNGFYVAETNARIFSALKCCSNLTSLSIPWTMARHLNADQWCQILRPDSPSPLENLELQATILTKMQARDAENQVNHLPFQSNEVDFSKLKKLKLFGNTTFMPIDDGDLFAIARTATALEEFHVTCLDTVSIDGVMAIVKSSHRTLRVLEHSPRSAFGFYHPHPGSPSSNEHLCELLASCPRLVTLSISIPSMCSALFSNRSVRWSGDCQVRALRLCDHDYSTLGATSTRIAEPLAELLADARALAQIRRRSTLGKELAVELFFGGFIFEPHVNAVHGDLQIPEIEADGEWPGQREISRKGPYGSTGLYGKDEEGVFERVDEGVFLEGIRRGWVKCAA</sequence>
<dbReference type="Gene3D" id="3.80.10.10">
    <property type="entry name" value="Ribonuclease Inhibitor"/>
    <property type="match status" value="1"/>
</dbReference>
<keyword evidence="2" id="KW-1185">Reference proteome</keyword>
<dbReference type="EMBL" id="JBBPHU010000002">
    <property type="protein sequence ID" value="KAK7521917.1"/>
    <property type="molecule type" value="Genomic_DNA"/>
</dbReference>
<name>A0ABR1KZB2_9PEZI</name>
<reference evidence="1 2" key="1">
    <citation type="submission" date="2024-04" db="EMBL/GenBank/DDBJ databases">
        <title>Phyllosticta paracitricarpa is synonymous to the EU quarantine fungus P. citricarpa based on phylogenomic analyses.</title>
        <authorList>
            <consortium name="Lawrence Berkeley National Laboratory"/>
            <person name="Van Ingen-Buijs V.A."/>
            <person name="Van Westerhoven A.C."/>
            <person name="Haridas S."/>
            <person name="Skiadas P."/>
            <person name="Martin F."/>
            <person name="Groenewald J.Z."/>
            <person name="Crous P.W."/>
            <person name="Seidl M.F."/>
        </authorList>
    </citation>
    <scope>NUCLEOTIDE SEQUENCE [LARGE SCALE GENOMIC DNA]</scope>
    <source>
        <strain evidence="1 2">CBS 123371</strain>
    </source>
</reference>
<organism evidence="1 2">
    <name type="scientific">Phyllosticta citriasiana</name>
    <dbReference type="NCBI Taxonomy" id="595635"/>
    <lineage>
        <taxon>Eukaryota</taxon>
        <taxon>Fungi</taxon>
        <taxon>Dikarya</taxon>
        <taxon>Ascomycota</taxon>
        <taxon>Pezizomycotina</taxon>
        <taxon>Dothideomycetes</taxon>
        <taxon>Dothideomycetes incertae sedis</taxon>
        <taxon>Botryosphaeriales</taxon>
        <taxon>Phyllostictaceae</taxon>
        <taxon>Phyllosticta</taxon>
    </lineage>
</organism>
<dbReference type="Proteomes" id="UP001363622">
    <property type="component" value="Unassembled WGS sequence"/>
</dbReference>
<proteinExistence type="predicted"/>
<comment type="caution">
    <text evidence="1">The sequence shown here is derived from an EMBL/GenBank/DDBJ whole genome shotgun (WGS) entry which is preliminary data.</text>
</comment>
<evidence type="ECO:0000313" key="2">
    <source>
        <dbReference type="Proteomes" id="UP001363622"/>
    </source>
</evidence>
<protein>
    <recommendedName>
        <fullName evidence="3">F-box domain-containing protein</fullName>
    </recommendedName>
</protein>
<gene>
    <name evidence="1" type="ORF">IWZ03DRAFT_105123</name>
</gene>